<dbReference type="GO" id="GO:0016722">
    <property type="term" value="F:oxidoreductase activity, acting on metal ions"/>
    <property type="evidence" value="ECO:0007669"/>
    <property type="project" value="InterPro"/>
</dbReference>
<feature type="domain" description="Ferritin/DPS" evidence="3">
    <location>
        <begin position="19"/>
        <end position="158"/>
    </location>
</feature>
<dbReference type="EMBL" id="QGDO01000004">
    <property type="protein sequence ID" value="PWJ40808.1"/>
    <property type="molecule type" value="Genomic_DNA"/>
</dbReference>
<proteinExistence type="inferred from homology"/>
<comment type="caution">
    <text evidence="4">The sequence shown here is derived from an EMBL/GenBank/DDBJ whole genome shotgun (WGS) entry which is preliminary data.</text>
</comment>
<dbReference type="InterPro" id="IPR023188">
    <property type="entry name" value="DPS_DNA-bd_CS"/>
</dbReference>
<evidence type="ECO:0000256" key="2">
    <source>
        <dbReference type="RuleBase" id="RU003875"/>
    </source>
</evidence>
<dbReference type="OrthoDB" id="9797023at2"/>
<dbReference type="GO" id="GO:0003677">
    <property type="term" value="F:DNA binding"/>
    <property type="evidence" value="ECO:0007669"/>
    <property type="project" value="UniProtKB-KW"/>
</dbReference>
<dbReference type="AlphaFoldDB" id="A0A315Z817"/>
<dbReference type="CDD" id="cd01043">
    <property type="entry name" value="DPS"/>
    <property type="match status" value="1"/>
</dbReference>
<dbReference type="InterPro" id="IPR008331">
    <property type="entry name" value="Ferritin_DPS_dom"/>
</dbReference>
<dbReference type="PROSITE" id="PS00818">
    <property type="entry name" value="DPS_1"/>
    <property type="match status" value="1"/>
</dbReference>
<dbReference type="PANTHER" id="PTHR42932">
    <property type="entry name" value="GENERAL STRESS PROTEIN 20U"/>
    <property type="match status" value="1"/>
</dbReference>
<comment type="similarity">
    <text evidence="1 2">Belongs to the Dps family.</text>
</comment>
<dbReference type="Proteomes" id="UP000245535">
    <property type="component" value="Unassembled WGS sequence"/>
</dbReference>
<evidence type="ECO:0000313" key="5">
    <source>
        <dbReference type="Proteomes" id="UP000245535"/>
    </source>
</evidence>
<evidence type="ECO:0000313" key="4">
    <source>
        <dbReference type="EMBL" id="PWJ40808.1"/>
    </source>
</evidence>
<dbReference type="InterPro" id="IPR012347">
    <property type="entry name" value="Ferritin-like"/>
</dbReference>
<name>A0A315Z817_SEDFL</name>
<dbReference type="Gene3D" id="1.20.1260.10">
    <property type="match status" value="1"/>
</dbReference>
<accession>A0A315Z817</accession>
<evidence type="ECO:0000259" key="3">
    <source>
        <dbReference type="Pfam" id="PF00210"/>
    </source>
</evidence>
<reference evidence="4 5" key="1">
    <citation type="submission" date="2018-03" db="EMBL/GenBank/DDBJ databases">
        <title>Genomic Encyclopedia of Archaeal and Bacterial Type Strains, Phase II (KMG-II): from individual species to whole genera.</title>
        <authorList>
            <person name="Goeker M."/>
        </authorList>
    </citation>
    <scope>NUCLEOTIDE SEQUENCE [LARGE SCALE GENOMIC DNA]</scope>
    <source>
        <strain evidence="4 5">DSM 28229</strain>
    </source>
</reference>
<gene>
    <name evidence="4" type="ORF">BC781_10467</name>
</gene>
<sequence length="159" mass="18012">MKGLNLIGLNTKKTAELSEKLNNLLANFQVYYQNLRGVHWNIKGPHFFELHVKFEELYTEAHTNVDDIAERILTLGHSPLHTYKDYIKIAEVKVGKDITGDVKAVELILGNLQTLLQLERATIEVAAEMGDEGTVSLISDLITSQEKMVWMFSAWLNKA</sequence>
<dbReference type="GO" id="GO:0008199">
    <property type="term" value="F:ferric iron binding"/>
    <property type="evidence" value="ECO:0007669"/>
    <property type="project" value="InterPro"/>
</dbReference>
<dbReference type="PANTHER" id="PTHR42932:SF1">
    <property type="entry name" value="GENERAL STRESS PROTEIN 20U"/>
    <property type="match status" value="1"/>
</dbReference>
<dbReference type="InterPro" id="IPR009078">
    <property type="entry name" value="Ferritin-like_SF"/>
</dbReference>
<protein>
    <submittedName>
        <fullName evidence="4">Starvation-inducible DNA-binding protein</fullName>
    </submittedName>
</protein>
<keyword evidence="4" id="KW-0238">DNA-binding</keyword>
<evidence type="ECO:0000256" key="1">
    <source>
        <dbReference type="ARBA" id="ARBA00009497"/>
    </source>
</evidence>
<dbReference type="RefSeq" id="WP_109619568.1">
    <property type="nucleotide sequence ID" value="NZ_QGDO01000004.1"/>
</dbReference>
<dbReference type="Pfam" id="PF00210">
    <property type="entry name" value="Ferritin"/>
    <property type="match status" value="1"/>
</dbReference>
<organism evidence="4 5">
    <name type="scientific">Sediminitomix flava</name>
    <dbReference type="NCBI Taxonomy" id="379075"/>
    <lineage>
        <taxon>Bacteria</taxon>
        <taxon>Pseudomonadati</taxon>
        <taxon>Bacteroidota</taxon>
        <taxon>Cytophagia</taxon>
        <taxon>Cytophagales</taxon>
        <taxon>Flammeovirgaceae</taxon>
        <taxon>Sediminitomix</taxon>
    </lineage>
</organism>
<dbReference type="PIRSF" id="PIRSF005900">
    <property type="entry name" value="Dps"/>
    <property type="match status" value="1"/>
</dbReference>
<dbReference type="InterPro" id="IPR002177">
    <property type="entry name" value="DPS_DNA-bd"/>
</dbReference>
<dbReference type="PRINTS" id="PR01346">
    <property type="entry name" value="HELNAPAPROT"/>
</dbReference>
<keyword evidence="5" id="KW-1185">Reference proteome</keyword>
<dbReference type="PROSITE" id="PS00819">
    <property type="entry name" value="DPS_2"/>
    <property type="match status" value="1"/>
</dbReference>
<dbReference type="SUPFAM" id="SSF47240">
    <property type="entry name" value="Ferritin-like"/>
    <property type="match status" value="1"/>
</dbReference>